<evidence type="ECO:0000313" key="4">
    <source>
        <dbReference type="Proteomes" id="UP000029121"/>
    </source>
</evidence>
<sequence length="219" mass="25027">SSLLTESEHMIDISNDGSSSSSDDDQQPDEVVESCNDPYTSESVWNSIEFVVTLVLIAAAIIVLIQPRDEDHKQILLFIWIIVYTCGCVATLPILCWRFWHYNRSVDLDSTEEYAREIKINKDMDFFMTVFFVGWFVVLLWICSFTAFDSSALDDTTLQFFWLCVALLTFSCIRYVFLNLTLAMVFYTTPLLLLTPLVVCVLLALEIVKGILSFIVSCF</sequence>
<organism evidence="3 4">
    <name type="scientific">Capsella rubella</name>
    <dbReference type="NCBI Taxonomy" id="81985"/>
    <lineage>
        <taxon>Eukaryota</taxon>
        <taxon>Viridiplantae</taxon>
        <taxon>Streptophyta</taxon>
        <taxon>Embryophyta</taxon>
        <taxon>Tracheophyta</taxon>
        <taxon>Spermatophyta</taxon>
        <taxon>Magnoliopsida</taxon>
        <taxon>eudicotyledons</taxon>
        <taxon>Gunneridae</taxon>
        <taxon>Pentapetalae</taxon>
        <taxon>rosids</taxon>
        <taxon>malvids</taxon>
        <taxon>Brassicales</taxon>
        <taxon>Brassicaceae</taxon>
        <taxon>Camelineae</taxon>
        <taxon>Capsella</taxon>
    </lineage>
</organism>
<dbReference type="PANTHER" id="PTHR46225:SF13">
    <property type="entry name" value="E3 UBIQUITIN-PROTEIN LIGASE-RELATED"/>
    <property type="match status" value="1"/>
</dbReference>
<name>R0GPL1_9BRAS</name>
<evidence type="ECO:0000256" key="2">
    <source>
        <dbReference type="SAM" id="Phobius"/>
    </source>
</evidence>
<feature type="transmembrane region" description="Helical" evidence="2">
    <location>
        <begin position="160"/>
        <end position="178"/>
    </location>
</feature>
<dbReference type="Proteomes" id="UP000029121">
    <property type="component" value="Unassembled WGS sequence"/>
</dbReference>
<reference evidence="4" key="1">
    <citation type="journal article" date="2013" name="Nat. Genet.">
        <title>The Capsella rubella genome and the genomic consequences of rapid mating system evolution.</title>
        <authorList>
            <person name="Slotte T."/>
            <person name="Hazzouri K.M."/>
            <person name="Agren J.A."/>
            <person name="Koenig D."/>
            <person name="Maumus F."/>
            <person name="Guo Y.L."/>
            <person name="Steige K."/>
            <person name="Platts A.E."/>
            <person name="Escobar J.S."/>
            <person name="Newman L.K."/>
            <person name="Wang W."/>
            <person name="Mandakova T."/>
            <person name="Vello E."/>
            <person name="Smith L.M."/>
            <person name="Henz S.R."/>
            <person name="Steffen J."/>
            <person name="Takuno S."/>
            <person name="Brandvain Y."/>
            <person name="Coop G."/>
            <person name="Andolfatto P."/>
            <person name="Hu T.T."/>
            <person name="Blanchette M."/>
            <person name="Clark R.M."/>
            <person name="Quesneville H."/>
            <person name="Nordborg M."/>
            <person name="Gaut B.S."/>
            <person name="Lysak M.A."/>
            <person name="Jenkins J."/>
            <person name="Grimwood J."/>
            <person name="Chapman J."/>
            <person name="Prochnik S."/>
            <person name="Shu S."/>
            <person name="Rokhsar D."/>
            <person name="Schmutz J."/>
            <person name="Weigel D."/>
            <person name="Wright S.I."/>
        </authorList>
    </citation>
    <scope>NUCLEOTIDE SEQUENCE [LARGE SCALE GENOMIC DNA]</scope>
    <source>
        <strain evidence="4">cv. Monte Gargano</strain>
    </source>
</reference>
<keyword evidence="2" id="KW-0812">Transmembrane</keyword>
<dbReference type="EMBL" id="KB870805">
    <property type="protein sequence ID" value="EOA37726.1"/>
    <property type="molecule type" value="Genomic_DNA"/>
</dbReference>
<keyword evidence="4" id="KW-1185">Reference proteome</keyword>
<keyword evidence="2" id="KW-0472">Membrane</keyword>
<dbReference type="STRING" id="81985.R0GPL1"/>
<feature type="transmembrane region" description="Helical" evidence="2">
    <location>
        <begin position="184"/>
        <end position="205"/>
    </location>
</feature>
<dbReference type="PANTHER" id="PTHR46225">
    <property type="entry name" value="C3H4 TYPE ZINC FINGER PROTEIN"/>
    <property type="match status" value="1"/>
</dbReference>
<feature type="non-terminal residue" evidence="3">
    <location>
        <position position="1"/>
    </location>
</feature>
<feature type="compositionally biased region" description="Acidic residues" evidence="1">
    <location>
        <begin position="22"/>
        <end position="32"/>
    </location>
</feature>
<feature type="transmembrane region" description="Helical" evidence="2">
    <location>
        <begin position="126"/>
        <end position="148"/>
    </location>
</feature>
<dbReference type="KEGG" id="crb:17897754"/>
<feature type="transmembrane region" description="Helical" evidence="2">
    <location>
        <begin position="44"/>
        <end position="65"/>
    </location>
</feature>
<dbReference type="AlphaFoldDB" id="R0GPL1"/>
<protein>
    <submittedName>
        <fullName evidence="3">Uncharacterized protein</fullName>
    </submittedName>
</protein>
<feature type="compositionally biased region" description="Low complexity" evidence="1">
    <location>
        <begin position="12"/>
        <end position="21"/>
    </location>
</feature>
<dbReference type="OrthoDB" id="1613352at2759"/>
<feature type="transmembrane region" description="Helical" evidence="2">
    <location>
        <begin position="77"/>
        <end position="100"/>
    </location>
</feature>
<evidence type="ECO:0000313" key="3">
    <source>
        <dbReference type="EMBL" id="EOA37726.1"/>
    </source>
</evidence>
<evidence type="ECO:0000256" key="1">
    <source>
        <dbReference type="SAM" id="MobiDB-lite"/>
    </source>
</evidence>
<keyword evidence="2" id="KW-1133">Transmembrane helix</keyword>
<accession>R0GPL1</accession>
<feature type="compositionally biased region" description="Basic and acidic residues" evidence="1">
    <location>
        <begin position="1"/>
        <end position="11"/>
    </location>
</feature>
<feature type="region of interest" description="Disordered" evidence="1">
    <location>
        <begin position="1"/>
        <end position="35"/>
    </location>
</feature>
<proteinExistence type="predicted"/>
<gene>
    <name evidence="3" type="ORF">CARUB_v10012480mg</name>
</gene>